<name>A0A5C5XGA4_9PLAN</name>
<dbReference type="InterPro" id="IPR004401">
    <property type="entry name" value="YbaB/EbfC"/>
</dbReference>
<dbReference type="PANTHER" id="PTHR33449:SF1">
    <property type="entry name" value="NUCLEOID-ASSOCIATED PROTEIN YBAB"/>
    <property type="match status" value="1"/>
</dbReference>
<comment type="function">
    <text evidence="2">Binds to DNA and alters its conformation. May be involved in regulation of gene expression, nucleoid organization and DNA protection.</text>
</comment>
<dbReference type="NCBIfam" id="TIGR00103">
    <property type="entry name" value="DNA_YbaB_EbfC"/>
    <property type="match status" value="1"/>
</dbReference>
<sequence length="116" mass="12244">MFKGLGNLASMMKNAQEIQSKMSDMQNSLKDVIVEGEAGGGMVKVTANGHQEIVSCTIEPSLMETGDKELIEELFVSAGNAAMLKAKEAAAEKMSELTSGMNIPGLSDAMANFGKQ</sequence>
<proteinExistence type="inferred from homology"/>
<dbReference type="PANTHER" id="PTHR33449">
    <property type="entry name" value="NUCLEOID-ASSOCIATED PROTEIN YBAB"/>
    <property type="match status" value="1"/>
</dbReference>
<dbReference type="OrthoDB" id="288497at2"/>
<comment type="subcellular location">
    <subcellularLocation>
        <location evidence="2">Cytoplasm</location>
        <location evidence="2">Nucleoid</location>
    </subcellularLocation>
</comment>
<dbReference type="AlphaFoldDB" id="A0A5C5XGA4"/>
<comment type="caution">
    <text evidence="3">The sequence shown here is derived from an EMBL/GenBank/DDBJ whole genome shotgun (WGS) entry which is preliminary data.</text>
</comment>
<dbReference type="Pfam" id="PF02575">
    <property type="entry name" value="YbaB_DNA_bd"/>
    <property type="match status" value="1"/>
</dbReference>
<keyword evidence="4" id="KW-1185">Reference proteome</keyword>
<gene>
    <name evidence="3" type="primary">ybaB</name>
    <name evidence="3" type="ORF">Pan54_25150</name>
</gene>
<dbReference type="RefSeq" id="WP_146503723.1">
    <property type="nucleotide sequence ID" value="NZ_SJPG01000001.1"/>
</dbReference>
<keyword evidence="2" id="KW-0963">Cytoplasm</keyword>
<dbReference type="Gene3D" id="3.30.1310.10">
    <property type="entry name" value="Nucleoid-associated protein YbaB-like domain"/>
    <property type="match status" value="1"/>
</dbReference>
<dbReference type="GO" id="GO:0043590">
    <property type="term" value="C:bacterial nucleoid"/>
    <property type="evidence" value="ECO:0007669"/>
    <property type="project" value="UniProtKB-UniRule"/>
</dbReference>
<comment type="subunit">
    <text evidence="2">Homodimer.</text>
</comment>
<dbReference type="SUPFAM" id="SSF82607">
    <property type="entry name" value="YbaB-like"/>
    <property type="match status" value="1"/>
</dbReference>
<accession>A0A5C5XGA4</accession>
<dbReference type="InterPro" id="IPR036894">
    <property type="entry name" value="YbaB-like_sf"/>
</dbReference>
<evidence type="ECO:0000256" key="2">
    <source>
        <dbReference type="HAMAP-Rule" id="MF_00274"/>
    </source>
</evidence>
<dbReference type="GO" id="GO:0005829">
    <property type="term" value="C:cytosol"/>
    <property type="evidence" value="ECO:0007669"/>
    <property type="project" value="TreeGrafter"/>
</dbReference>
<reference evidence="3 4" key="1">
    <citation type="submission" date="2019-02" db="EMBL/GenBank/DDBJ databases">
        <title>Deep-cultivation of Planctomycetes and their phenomic and genomic characterization uncovers novel biology.</title>
        <authorList>
            <person name="Wiegand S."/>
            <person name="Jogler M."/>
            <person name="Boedeker C."/>
            <person name="Pinto D."/>
            <person name="Vollmers J."/>
            <person name="Rivas-Marin E."/>
            <person name="Kohn T."/>
            <person name="Peeters S.H."/>
            <person name="Heuer A."/>
            <person name="Rast P."/>
            <person name="Oberbeckmann S."/>
            <person name="Bunk B."/>
            <person name="Jeske O."/>
            <person name="Meyerdierks A."/>
            <person name="Storesund J.E."/>
            <person name="Kallscheuer N."/>
            <person name="Luecker S."/>
            <person name="Lage O.M."/>
            <person name="Pohl T."/>
            <person name="Merkel B.J."/>
            <person name="Hornburger P."/>
            <person name="Mueller R.-W."/>
            <person name="Bruemmer F."/>
            <person name="Labrenz M."/>
            <person name="Spormann A.M."/>
            <person name="Op Den Camp H."/>
            <person name="Overmann J."/>
            <person name="Amann R."/>
            <person name="Jetten M.S.M."/>
            <person name="Mascher T."/>
            <person name="Medema M.H."/>
            <person name="Devos D.P."/>
            <person name="Kaster A.-K."/>
            <person name="Ovreas L."/>
            <person name="Rohde M."/>
            <person name="Galperin M.Y."/>
            <person name="Jogler C."/>
        </authorList>
    </citation>
    <scope>NUCLEOTIDE SEQUENCE [LARGE SCALE GENOMIC DNA]</scope>
    <source>
        <strain evidence="3 4">Pan54</strain>
    </source>
</reference>
<dbReference type="PIRSF" id="PIRSF004555">
    <property type="entry name" value="UCP004555"/>
    <property type="match status" value="1"/>
</dbReference>
<evidence type="ECO:0000313" key="3">
    <source>
        <dbReference type="EMBL" id="TWT61778.1"/>
    </source>
</evidence>
<dbReference type="EMBL" id="SJPG01000001">
    <property type="protein sequence ID" value="TWT61778.1"/>
    <property type="molecule type" value="Genomic_DNA"/>
</dbReference>
<organism evidence="3 4">
    <name type="scientific">Rubinisphaera italica</name>
    <dbReference type="NCBI Taxonomy" id="2527969"/>
    <lineage>
        <taxon>Bacteria</taxon>
        <taxon>Pseudomonadati</taxon>
        <taxon>Planctomycetota</taxon>
        <taxon>Planctomycetia</taxon>
        <taxon>Planctomycetales</taxon>
        <taxon>Planctomycetaceae</taxon>
        <taxon>Rubinisphaera</taxon>
    </lineage>
</organism>
<dbReference type="HAMAP" id="MF_00274">
    <property type="entry name" value="DNA_YbaB_EbfC"/>
    <property type="match status" value="1"/>
</dbReference>
<comment type="similarity">
    <text evidence="2">Belongs to the YbaB/EbfC family.</text>
</comment>
<evidence type="ECO:0000256" key="1">
    <source>
        <dbReference type="ARBA" id="ARBA00023125"/>
    </source>
</evidence>
<evidence type="ECO:0000313" key="4">
    <source>
        <dbReference type="Proteomes" id="UP000316095"/>
    </source>
</evidence>
<dbReference type="Proteomes" id="UP000316095">
    <property type="component" value="Unassembled WGS sequence"/>
</dbReference>
<dbReference type="GO" id="GO:0003677">
    <property type="term" value="F:DNA binding"/>
    <property type="evidence" value="ECO:0007669"/>
    <property type="project" value="UniProtKB-UniRule"/>
</dbReference>
<protein>
    <recommendedName>
        <fullName evidence="2">Nucleoid-associated protein Pan54_25150</fullName>
    </recommendedName>
</protein>
<keyword evidence="1 2" id="KW-0238">DNA-binding</keyword>